<dbReference type="EMBL" id="KI683782">
    <property type="protein sequence ID" value="ETL77331.1"/>
    <property type="molecule type" value="Genomic_DNA"/>
</dbReference>
<reference evidence="3" key="2">
    <citation type="submission" date="2013-11" db="EMBL/GenBank/DDBJ databases">
        <title>The Genome Sequence of Phytophthora parasitica IAC_01/95.</title>
        <authorList>
            <consortium name="The Broad Institute Genomics Platform"/>
            <person name="Russ C."/>
            <person name="Tyler B."/>
            <person name="Panabieres F."/>
            <person name="Shan W."/>
            <person name="Tripathy S."/>
            <person name="Grunwald N."/>
            <person name="Machado M."/>
            <person name="Johnson C.S."/>
            <person name="Arredondo F."/>
            <person name="Hong C."/>
            <person name="Coffey M."/>
            <person name="Young S.K."/>
            <person name="Zeng Q."/>
            <person name="Gargeya S."/>
            <person name="Fitzgerald M."/>
            <person name="Abouelleil A."/>
            <person name="Alvarado L."/>
            <person name="Chapman S.B."/>
            <person name="Gainer-Dewar J."/>
            <person name="Goldberg J."/>
            <person name="Griggs A."/>
            <person name="Gujja S."/>
            <person name="Hansen M."/>
            <person name="Howarth C."/>
            <person name="Imamovic A."/>
            <person name="Ireland A."/>
            <person name="Larimer J."/>
            <person name="McCowan C."/>
            <person name="Murphy C."/>
            <person name="Pearson M."/>
            <person name="Poon T.W."/>
            <person name="Priest M."/>
            <person name="Roberts A."/>
            <person name="Saif S."/>
            <person name="Shea T."/>
            <person name="Sykes S."/>
            <person name="Wortman J."/>
            <person name="Nusbaum C."/>
            <person name="Birren B."/>
        </authorList>
    </citation>
    <scope>NUCLEOTIDE SEQUENCE [LARGE SCALE GENOMIC DNA]</scope>
    <source>
        <strain evidence="3">IAC_01/95</strain>
    </source>
</reference>
<evidence type="ECO:0000313" key="2">
    <source>
        <dbReference type="EMBL" id="ETL88017.1"/>
    </source>
</evidence>
<organism evidence="2">
    <name type="scientific">Phytophthora nicotianae</name>
    <name type="common">Potato buckeye rot agent</name>
    <name type="synonym">Phytophthora parasitica</name>
    <dbReference type="NCBI Taxonomy" id="4792"/>
    <lineage>
        <taxon>Eukaryota</taxon>
        <taxon>Sar</taxon>
        <taxon>Stramenopiles</taxon>
        <taxon>Oomycota</taxon>
        <taxon>Peronosporomycetes</taxon>
        <taxon>Peronosporales</taxon>
        <taxon>Peronosporaceae</taxon>
        <taxon>Phytophthora</taxon>
    </lineage>
</organism>
<dbReference type="Proteomes" id="UP000054423">
    <property type="component" value="Unassembled WGS sequence"/>
</dbReference>
<gene>
    <name evidence="3" type="ORF">L914_12951</name>
    <name evidence="2" type="ORF">L917_12883</name>
    <name evidence="1" type="ORF">L917_21728</name>
</gene>
<protein>
    <submittedName>
        <fullName evidence="2">Uncharacterized protein</fullName>
    </submittedName>
</protein>
<proteinExistence type="predicted"/>
<evidence type="ECO:0000313" key="3">
    <source>
        <dbReference type="EMBL" id="ETM41268.1"/>
    </source>
</evidence>
<evidence type="ECO:0000313" key="1">
    <source>
        <dbReference type="EMBL" id="ETL77331.1"/>
    </source>
</evidence>
<accession>W2KSD9</accession>
<feature type="non-terminal residue" evidence="2">
    <location>
        <position position="69"/>
    </location>
</feature>
<dbReference type="EMBL" id="KI694155">
    <property type="protein sequence ID" value="ETM41268.1"/>
    <property type="molecule type" value="Genomic_DNA"/>
</dbReference>
<name>W2KSD9_PHYNI</name>
<sequence length="69" mass="7720">MLRSNSTVARQINTIKSPTACKLGLLSPSCTTQVCDNGSLLIWRAARQDRFPVQEAARQIRGRMVIYVQ</sequence>
<dbReference type="Proteomes" id="UP000054532">
    <property type="component" value="Unassembled WGS sequence"/>
</dbReference>
<dbReference type="EMBL" id="KI680932">
    <property type="protein sequence ID" value="ETL88017.1"/>
    <property type="molecule type" value="Genomic_DNA"/>
</dbReference>
<reference evidence="2" key="1">
    <citation type="submission" date="2013-11" db="EMBL/GenBank/DDBJ databases">
        <title>The Genome Sequence of Phytophthora parasitica CHvinca01.</title>
        <authorList>
            <consortium name="The Broad Institute Genomics Platform"/>
            <person name="Russ C."/>
            <person name="Tyler B."/>
            <person name="Panabieres F."/>
            <person name="Shan W."/>
            <person name="Tripathy S."/>
            <person name="Grunwald N."/>
            <person name="Machado M."/>
            <person name="Johnson C.S."/>
            <person name="Arredondo F."/>
            <person name="Hong C."/>
            <person name="Coffey M."/>
            <person name="Young S.K."/>
            <person name="Zeng Q."/>
            <person name="Gargeya S."/>
            <person name="Fitzgerald M."/>
            <person name="Abouelleil A."/>
            <person name="Alvarado L."/>
            <person name="Chapman S.B."/>
            <person name="Gainer-Dewar J."/>
            <person name="Goldberg J."/>
            <person name="Griggs A."/>
            <person name="Gujja S."/>
            <person name="Hansen M."/>
            <person name="Howarth C."/>
            <person name="Imamovic A."/>
            <person name="Ireland A."/>
            <person name="Larimer J."/>
            <person name="McCowan C."/>
            <person name="Murphy C."/>
            <person name="Pearson M."/>
            <person name="Poon T.W."/>
            <person name="Priest M."/>
            <person name="Roberts A."/>
            <person name="Saif S."/>
            <person name="Shea T."/>
            <person name="Sykes S."/>
            <person name="Wortman J."/>
            <person name="Nusbaum C."/>
            <person name="Birren B."/>
        </authorList>
    </citation>
    <scope>NUCLEOTIDE SEQUENCE [LARGE SCALE GENOMIC DNA]</scope>
    <source>
        <strain evidence="2">CHvinca01</strain>
    </source>
</reference>
<dbReference type="AlphaFoldDB" id="W2KSD9"/>